<protein>
    <submittedName>
        <fullName evidence="14">Mitochondrial chaperone bcs1</fullName>
    </submittedName>
</protein>
<dbReference type="Pfam" id="PF00004">
    <property type="entry name" value="AAA"/>
    <property type="match status" value="1"/>
</dbReference>
<feature type="compositionally biased region" description="Basic and acidic residues" evidence="12">
    <location>
        <begin position="841"/>
        <end position="856"/>
    </location>
</feature>
<evidence type="ECO:0000256" key="9">
    <source>
        <dbReference type="ARBA" id="ARBA00023128"/>
    </source>
</evidence>
<dbReference type="GeneID" id="28854423"/>
<feature type="compositionally biased region" description="Basic and acidic residues" evidence="12">
    <location>
        <begin position="1018"/>
        <end position="1029"/>
    </location>
</feature>
<dbReference type="GO" id="GO:0005524">
    <property type="term" value="F:ATP binding"/>
    <property type="evidence" value="ECO:0007669"/>
    <property type="project" value="UniProtKB-KW"/>
</dbReference>
<evidence type="ECO:0000256" key="5">
    <source>
        <dbReference type="ARBA" id="ARBA00022792"/>
    </source>
</evidence>
<organism evidence="14 15">
    <name type="scientific">Pochonia chlamydosporia 170</name>
    <dbReference type="NCBI Taxonomy" id="1380566"/>
    <lineage>
        <taxon>Eukaryota</taxon>
        <taxon>Fungi</taxon>
        <taxon>Dikarya</taxon>
        <taxon>Ascomycota</taxon>
        <taxon>Pezizomycotina</taxon>
        <taxon>Sordariomycetes</taxon>
        <taxon>Hypocreomycetidae</taxon>
        <taxon>Hypocreales</taxon>
        <taxon>Clavicipitaceae</taxon>
        <taxon>Pochonia</taxon>
    </lineage>
</organism>
<keyword evidence="15" id="KW-1185">Reference proteome</keyword>
<comment type="catalytic activity">
    <reaction evidence="11">
        <text>ATP + H2O = ADP + phosphate + H(+)</text>
        <dbReference type="Rhea" id="RHEA:13065"/>
        <dbReference type="ChEBI" id="CHEBI:15377"/>
        <dbReference type="ChEBI" id="CHEBI:15378"/>
        <dbReference type="ChEBI" id="CHEBI:30616"/>
        <dbReference type="ChEBI" id="CHEBI:43474"/>
        <dbReference type="ChEBI" id="CHEBI:456216"/>
    </reaction>
    <physiologicalReaction direction="left-to-right" evidence="11">
        <dbReference type="Rhea" id="RHEA:13066"/>
    </physiologicalReaction>
</comment>
<dbReference type="EMBL" id="LSBJ02000027">
    <property type="protein sequence ID" value="OAQ60861.2"/>
    <property type="molecule type" value="Genomic_DNA"/>
</dbReference>
<feature type="compositionally biased region" description="Low complexity" evidence="12">
    <location>
        <begin position="1220"/>
        <end position="1237"/>
    </location>
</feature>
<evidence type="ECO:0000256" key="11">
    <source>
        <dbReference type="ARBA" id="ARBA00048778"/>
    </source>
</evidence>
<gene>
    <name evidence="14" type="ORF">VFPPC_12632</name>
</gene>
<feature type="region of interest" description="Disordered" evidence="12">
    <location>
        <begin position="839"/>
        <end position="875"/>
    </location>
</feature>
<feature type="compositionally biased region" description="Basic and acidic residues" evidence="12">
    <location>
        <begin position="1411"/>
        <end position="1420"/>
    </location>
</feature>
<comment type="similarity">
    <text evidence="2">Belongs to the AAA ATPase family. BCS1 subfamily.</text>
</comment>
<proteinExistence type="inferred from homology"/>
<dbReference type="GO" id="GO:0016887">
    <property type="term" value="F:ATP hydrolysis activity"/>
    <property type="evidence" value="ECO:0007669"/>
    <property type="project" value="InterPro"/>
</dbReference>
<dbReference type="InterPro" id="IPR003960">
    <property type="entry name" value="ATPase_AAA_CS"/>
</dbReference>
<keyword evidence="6" id="KW-0378">Hydrolase</keyword>
<evidence type="ECO:0000256" key="12">
    <source>
        <dbReference type="SAM" id="MobiDB-lite"/>
    </source>
</evidence>
<accession>A0A179F6B0</accession>
<evidence type="ECO:0000256" key="6">
    <source>
        <dbReference type="ARBA" id="ARBA00022801"/>
    </source>
</evidence>
<comment type="caution">
    <text evidence="14">The sequence shown here is derived from an EMBL/GenBank/DDBJ whole genome shotgun (WGS) entry which is preliminary data.</text>
</comment>
<dbReference type="KEGG" id="pchm:VFPPC_12632"/>
<dbReference type="PROSITE" id="PS00674">
    <property type="entry name" value="AAA"/>
    <property type="match status" value="1"/>
</dbReference>
<evidence type="ECO:0000256" key="8">
    <source>
        <dbReference type="ARBA" id="ARBA00022989"/>
    </source>
</evidence>
<feature type="compositionally biased region" description="Polar residues" evidence="12">
    <location>
        <begin position="1421"/>
        <end position="1436"/>
    </location>
</feature>
<dbReference type="SUPFAM" id="SSF52540">
    <property type="entry name" value="P-loop containing nucleoside triphosphate hydrolases"/>
    <property type="match status" value="1"/>
</dbReference>
<dbReference type="InterPro" id="IPR003959">
    <property type="entry name" value="ATPase_AAA_core"/>
</dbReference>
<dbReference type="InterPro" id="IPR003593">
    <property type="entry name" value="AAA+_ATPase"/>
</dbReference>
<comment type="subcellular location">
    <subcellularLocation>
        <location evidence="1">Mitochondrion inner membrane</location>
        <topology evidence="1">Single-pass membrane protein</topology>
    </subcellularLocation>
</comment>
<name>A0A179F6B0_METCM</name>
<dbReference type="Proteomes" id="UP000078397">
    <property type="component" value="Unassembled WGS sequence"/>
</dbReference>
<evidence type="ECO:0000256" key="1">
    <source>
        <dbReference type="ARBA" id="ARBA00004434"/>
    </source>
</evidence>
<evidence type="ECO:0000256" key="3">
    <source>
        <dbReference type="ARBA" id="ARBA00022692"/>
    </source>
</evidence>
<evidence type="ECO:0000256" key="2">
    <source>
        <dbReference type="ARBA" id="ARBA00007448"/>
    </source>
</evidence>
<dbReference type="InterPro" id="IPR027417">
    <property type="entry name" value="P-loop_NTPase"/>
</dbReference>
<dbReference type="Pfam" id="PF08740">
    <property type="entry name" value="BCS1_N"/>
    <property type="match status" value="1"/>
</dbReference>
<feature type="domain" description="AAA+ ATPase" evidence="13">
    <location>
        <begin position="130"/>
        <end position="263"/>
    </location>
</feature>
<dbReference type="Gene3D" id="3.40.50.300">
    <property type="entry name" value="P-loop containing nucleotide triphosphate hydrolases"/>
    <property type="match status" value="1"/>
</dbReference>
<evidence type="ECO:0000256" key="7">
    <source>
        <dbReference type="ARBA" id="ARBA00022840"/>
    </source>
</evidence>
<dbReference type="GO" id="GO:0005743">
    <property type="term" value="C:mitochondrial inner membrane"/>
    <property type="evidence" value="ECO:0007669"/>
    <property type="project" value="UniProtKB-SubCell"/>
</dbReference>
<dbReference type="InterPro" id="IPR050747">
    <property type="entry name" value="Mitochondrial_chaperone_BCS1"/>
</dbReference>
<dbReference type="SMART" id="SM00382">
    <property type="entry name" value="AAA"/>
    <property type="match status" value="1"/>
</dbReference>
<keyword evidence="9" id="KW-0496">Mitochondrion</keyword>
<dbReference type="RefSeq" id="XP_022284095.1">
    <property type="nucleotide sequence ID" value="XM_022428840.1"/>
</dbReference>
<keyword evidence="7" id="KW-0067">ATP-binding</keyword>
<feature type="compositionally biased region" description="Basic and acidic residues" evidence="12">
    <location>
        <begin position="1200"/>
        <end position="1215"/>
    </location>
</feature>
<keyword evidence="3" id="KW-0812">Transmembrane</keyword>
<dbReference type="InterPro" id="IPR057495">
    <property type="entry name" value="AAA_lid_BCS1"/>
</dbReference>
<reference evidence="14 15" key="1">
    <citation type="journal article" date="2016" name="PLoS Pathog.">
        <title>Biosynthesis of antibiotic leucinostatins in bio-control fungus Purpureocillium lilacinum and their inhibition on phytophthora revealed by genome mining.</title>
        <authorList>
            <person name="Wang G."/>
            <person name="Liu Z."/>
            <person name="Lin R."/>
            <person name="Li E."/>
            <person name="Mao Z."/>
            <person name="Ling J."/>
            <person name="Yang Y."/>
            <person name="Yin W.B."/>
            <person name="Xie B."/>
        </authorList>
    </citation>
    <scope>NUCLEOTIDE SEQUENCE [LARGE SCALE GENOMIC DNA]</scope>
    <source>
        <strain evidence="14">170</strain>
    </source>
</reference>
<keyword evidence="4" id="KW-0547">Nucleotide-binding</keyword>
<evidence type="ECO:0000259" key="13">
    <source>
        <dbReference type="SMART" id="SM00382"/>
    </source>
</evidence>
<dbReference type="STRING" id="1380566.A0A179F6B0"/>
<keyword evidence="10" id="KW-0472">Membrane</keyword>
<feature type="region of interest" description="Disordered" evidence="12">
    <location>
        <begin position="1058"/>
        <end position="1108"/>
    </location>
</feature>
<keyword evidence="8" id="KW-1133">Transmembrane helix</keyword>
<evidence type="ECO:0000256" key="4">
    <source>
        <dbReference type="ARBA" id="ARBA00022741"/>
    </source>
</evidence>
<evidence type="ECO:0000256" key="10">
    <source>
        <dbReference type="ARBA" id="ARBA00023136"/>
    </source>
</evidence>
<evidence type="ECO:0000313" key="15">
    <source>
        <dbReference type="Proteomes" id="UP000078397"/>
    </source>
</evidence>
<feature type="region of interest" description="Disordered" evidence="12">
    <location>
        <begin position="1014"/>
        <end position="1043"/>
    </location>
</feature>
<feature type="compositionally biased region" description="Polar residues" evidence="12">
    <location>
        <begin position="1080"/>
        <end position="1108"/>
    </location>
</feature>
<keyword evidence="5" id="KW-0999">Mitochondrion inner membrane</keyword>
<dbReference type="PANTHER" id="PTHR23070">
    <property type="entry name" value="BCS1 AAA-TYPE ATPASE"/>
    <property type="match status" value="1"/>
</dbReference>
<feature type="region of interest" description="Disordered" evidence="12">
    <location>
        <begin position="1390"/>
        <end position="1443"/>
    </location>
</feature>
<evidence type="ECO:0000313" key="14">
    <source>
        <dbReference type="EMBL" id="OAQ60861.2"/>
    </source>
</evidence>
<sequence>MNGKKPICISPWNGGFWFRFKGKILSYQIQSVSNGLHKEEVITITCLGRSVQVLKDLIEECRVEYLKQGQNKMSIFKNCGDYWKKTTTKDKRPLSTIITSETQKQDLVEDVKEFLDPETQTWYAGRGIPYRRGYLLYGPPGTGKSSLVSAVAGEFDLDIRTISIPSVDDNKLEDLFDSLPERCVVLLEDVDAVDTDRSQYSDASEKKKKKGTLSLSGLLNTLDGVASQEGRILFMTTNHKDKLDDALIRPGRIDRKFEIKLADKTVTRDLFRFIFRQREHFNPQFHVNGKGTKNASHPPQEKVPHLWPSLIKDLFRFVFGVKEDPFAQKKVLDERETPDKDHVARGKARATGDRAINRLAAKFATKIPEFEFSAAQIMCHLLQHRKSPKDALKYASNWVDLTRKDMQMMCGTVEPKLLLSGNSEPLKEGLWMKPSNKKSPVTGKLKRVGKFSDLHLTVPVSPPPSPCDSACQPGSASTHFSLSTVGDTVVCTTSVPLCVPTDTQPNSVTCTEELCGETKRNSHSHIDYTDKDFLLNDGACEMTEADRHRFGIQDWSEENSSSTHTNRAAASTCDLEHALSKSEPQVVQGVLHQAGVLKKAIFVKSSIEQTFTSNTGAAANSTIRTDIKALRPGSPLADGCTLLPCDLGSPFVPFKSHPVEATVPEGPELDSSDFPVTLWDATQDAPAGSDLEKMSGEERLKLGINEPDREDKSHDISIFPWTDCCPNDPDKAREQTLSTGVPGIRVYPANVFFHDSDSQSLNAVDASQSNDESRAKIETQISHKDSEIEIQAFVRTRNLTGLSDSNAVINPVESWDTTKDVPASSGFCNCKQGDLLESDMEDRKSTSNDELPRAKVEQQTGEQRKMGQGVDTMGEFKSMPAGSVTETQNTGSENIKFHAYSVNASNNPEVLGSGEITQYFNPSDLPAEWGTEEGIDINSLLGDLNEDKFNQPENVLDRHDLSAVEIGLPSHVGDVDMDFVLDDGATDMSEDNQHRIRKCWLGVKSPSTDITMASAFGSDDRDRVQETEPKGGSGVQHPTRMARKSITVTTSIERVVTPNTGAAEHSKLRTEVKAMPPSNPDNTNDVSSLTPVSMTSDGNGPTSTPSKSQIGVAQVWTLPTYVDSLRTMKSSEGYPLFTSDLDGLSQDYTRPTVCGPGSCNVGQLFDHQIGHSLNDLFDQNKNYGCMDANHGLPLMSECVSEHNTEEAPAKNKTQPETRGSSSTPAKASSFSAPSLSAVGTPVSKLCTPASVKTDVQVELAVETEKPRDASGAKDVAEIHGIDVDFDLDCGARRITEEDFVRLGLHNLSWAKLGDTITGPPPMSTADLGGLENASKDSSLLVSGANAKDDSEENVVANKTGLDVGISKLLVANVDNLLSMKLDPPIDFFGGISQQTSPRGTVPGGSPVWKTRKADGEHGDEPQTNDSSNTPDVNSSDSADESLWVKVEVGTDNLATYTDM</sequence>
<dbReference type="Pfam" id="PF25426">
    <property type="entry name" value="AAA_lid_BCS1"/>
    <property type="match status" value="1"/>
</dbReference>
<dbReference type="InterPro" id="IPR014851">
    <property type="entry name" value="BCS1_N"/>
</dbReference>
<dbReference type="OrthoDB" id="10251412at2759"/>
<feature type="region of interest" description="Disordered" evidence="12">
    <location>
        <begin position="1200"/>
        <end position="1238"/>
    </location>
</feature>